<dbReference type="GO" id="GO:0036503">
    <property type="term" value="P:ERAD pathway"/>
    <property type="evidence" value="ECO:0007669"/>
    <property type="project" value="TreeGrafter"/>
</dbReference>
<gene>
    <name evidence="2" type="ORF">SARC_13458</name>
</gene>
<dbReference type="InterPro" id="IPR055418">
    <property type="entry name" value="UFD1_N2"/>
</dbReference>
<evidence type="ECO:0000313" key="2">
    <source>
        <dbReference type="EMBL" id="KNC73984.1"/>
    </source>
</evidence>
<dbReference type="AlphaFoldDB" id="A0A0L0FB70"/>
<name>A0A0L0FB70_9EUKA</name>
<feature type="domain" description="Ubiquitin fusion degradation protein UFD1 N-terminal subdomain 2" evidence="1">
    <location>
        <begin position="1"/>
        <end position="70"/>
    </location>
</feature>
<dbReference type="STRING" id="667725.A0A0L0FB70"/>
<dbReference type="InterPro" id="IPR004854">
    <property type="entry name" value="Ufd1-like"/>
</dbReference>
<organism evidence="2 3">
    <name type="scientific">Sphaeroforma arctica JP610</name>
    <dbReference type="NCBI Taxonomy" id="667725"/>
    <lineage>
        <taxon>Eukaryota</taxon>
        <taxon>Ichthyosporea</taxon>
        <taxon>Ichthyophonida</taxon>
        <taxon>Sphaeroforma</taxon>
    </lineage>
</organism>
<dbReference type="Gene3D" id="3.10.330.10">
    <property type="match status" value="1"/>
</dbReference>
<evidence type="ECO:0000259" key="1">
    <source>
        <dbReference type="Pfam" id="PF24842"/>
    </source>
</evidence>
<feature type="non-terminal residue" evidence="2">
    <location>
        <position position="1"/>
    </location>
</feature>
<reference evidence="2 3" key="1">
    <citation type="submission" date="2011-02" db="EMBL/GenBank/DDBJ databases">
        <title>The Genome Sequence of Sphaeroforma arctica JP610.</title>
        <authorList>
            <consortium name="The Broad Institute Genome Sequencing Platform"/>
            <person name="Russ C."/>
            <person name="Cuomo C."/>
            <person name="Young S.K."/>
            <person name="Zeng Q."/>
            <person name="Gargeya S."/>
            <person name="Alvarado L."/>
            <person name="Berlin A."/>
            <person name="Chapman S.B."/>
            <person name="Chen Z."/>
            <person name="Freedman E."/>
            <person name="Gellesch M."/>
            <person name="Goldberg J."/>
            <person name="Griggs A."/>
            <person name="Gujja S."/>
            <person name="Heilman E."/>
            <person name="Heiman D."/>
            <person name="Howarth C."/>
            <person name="Mehta T."/>
            <person name="Neiman D."/>
            <person name="Pearson M."/>
            <person name="Roberts A."/>
            <person name="Saif S."/>
            <person name="Shea T."/>
            <person name="Shenoy N."/>
            <person name="Sisk P."/>
            <person name="Stolte C."/>
            <person name="Sykes S."/>
            <person name="White J."/>
            <person name="Yandava C."/>
            <person name="Burger G."/>
            <person name="Gray M.W."/>
            <person name="Holland P.W.H."/>
            <person name="King N."/>
            <person name="Lang F.B.F."/>
            <person name="Roger A.J."/>
            <person name="Ruiz-Trillo I."/>
            <person name="Haas B."/>
            <person name="Nusbaum C."/>
            <person name="Birren B."/>
        </authorList>
    </citation>
    <scope>NUCLEOTIDE SEQUENCE [LARGE SCALE GENOMIC DNA]</scope>
    <source>
        <strain evidence="2 3">JP610</strain>
    </source>
</reference>
<dbReference type="RefSeq" id="XP_014147886.1">
    <property type="nucleotide sequence ID" value="XM_014292411.1"/>
</dbReference>
<protein>
    <recommendedName>
        <fullName evidence="1">Ubiquitin fusion degradation protein UFD1 N-terminal subdomain 2 domain-containing protein</fullName>
    </recommendedName>
</protein>
<dbReference type="EMBL" id="KQ244908">
    <property type="protein sequence ID" value="KNC73984.1"/>
    <property type="molecule type" value="Genomic_DNA"/>
</dbReference>
<dbReference type="GO" id="GO:0031593">
    <property type="term" value="F:polyubiquitin modification-dependent protein binding"/>
    <property type="evidence" value="ECO:0007669"/>
    <property type="project" value="TreeGrafter"/>
</dbReference>
<dbReference type="eggNOG" id="KOG1816">
    <property type="taxonomic scope" value="Eukaryota"/>
</dbReference>
<dbReference type="GO" id="GO:0006511">
    <property type="term" value="P:ubiquitin-dependent protein catabolic process"/>
    <property type="evidence" value="ECO:0007669"/>
    <property type="project" value="InterPro"/>
</dbReference>
<feature type="non-terminal residue" evidence="2">
    <location>
        <position position="86"/>
    </location>
</feature>
<dbReference type="GO" id="GO:0034098">
    <property type="term" value="C:VCP-NPL4-UFD1 AAA ATPase complex"/>
    <property type="evidence" value="ECO:0007669"/>
    <property type="project" value="TreeGrafter"/>
</dbReference>
<evidence type="ECO:0000313" key="3">
    <source>
        <dbReference type="Proteomes" id="UP000054560"/>
    </source>
</evidence>
<accession>A0A0L0FB70</accession>
<dbReference type="OrthoDB" id="422728at2759"/>
<dbReference type="PANTHER" id="PTHR12555">
    <property type="entry name" value="UBIQUITIN FUSION DEGRADATON PROTEIN 1"/>
    <property type="match status" value="1"/>
</dbReference>
<dbReference type="Pfam" id="PF24842">
    <property type="entry name" value="UFD1_N2"/>
    <property type="match status" value="1"/>
</dbReference>
<dbReference type="GeneID" id="25913962"/>
<dbReference type="Proteomes" id="UP000054560">
    <property type="component" value="Unassembled WGS sequence"/>
</dbReference>
<sequence>FEPQSVDFLDISNPRAVLENILRGFACLSEGDLIALHYNDKIYELRVVETKPNNGISIIECDLNVDFAPPVGYVEPTRNNTPSSSQ</sequence>
<dbReference type="PANTHER" id="PTHR12555:SF13">
    <property type="entry name" value="UBIQUITIN RECOGNITION FACTOR IN ER-ASSOCIATED DEGRADATION PROTEIN 1"/>
    <property type="match status" value="1"/>
</dbReference>
<keyword evidence="3" id="KW-1185">Reference proteome</keyword>
<proteinExistence type="predicted"/>
<dbReference type="FunFam" id="3.10.330.10:FF:000002">
    <property type="entry name" value="ubiquitin fusion degradation protein 1 homolog"/>
    <property type="match status" value="1"/>
</dbReference>